<accession>A0A0U1M0T3</accession>
<keyword evidence="8" id="KW-1185">Reference proteome</keyword>
<dbReference type="OMA" id="CIYAWRA"/>
<dbReference type="AlphaFoldDB" id="A0A0U1M0T3"/>
<dbReference type="InterPro" id="IPR011047">
    <property type="entry name" value="Quinoprotein_ADH-like_sf"/>
</dbReference>
<dbReference type="Pfam" id="PF25171">
    <property type="entry name" value="Beta-prop_WDR36-Utp21_1st"/>
    <property type="match status" value="1"/>
</dbReference>
<dbReference type="Gene3D" id="2.130.10.10">
    <property type="entry name" value="YVTN repeat-like/Quinoprotein amine dehydrogenase"/>
    <property type="match status" value="2"/>
</dbReference>
<dbReference type="SUPFAM" id="SSF50998">
    <property type="entry name" value="Quinoprotein alcohol dehydrogenase-like"/>
    <property type="match status" value="1"/>
</dbReference>
<feature type="region of interest" description="Disordered" evidence="4">
    <location>
        <begin position="428"/>
        <end position="453"/>
    </location>
</feature>
<dbReference type="Proteomes" id="UP000054383">
    <property type="component" value="Unassembled WGS sequence"/>
</dbReference>
<feature type="repeat" description="WD" evidence="3">
    <location>
        <begin position="594"/>
        <end position="635"/>
    </location>
</feature>
<reference evidence="7 8" key="1">
    <citation type="submission" date="2015-04" db="EMBL/GenBank/DDBJ databases">
        <authorList>
            <person name="Syromyatnikov M.Y."/>
            <person name="Popov V.N."/>
        </authorList>
    </citation>
    <scope>NUCLEOTIDE SEQUENCE [LARGE SCALE GENOMIC DNA]</scope>
    <source>
        <strain evidence="7">WF-38-12</strain>
    </source>
</reference>
<evidence type="ECO:0000313" key="7">
    <source>
        <dbReference type="EMBL" id="CRG88726.1"/>
    </source>
</evidence>
<dbReference type="STRING" id="28573.A0A0U1M0T3"/>
<dbReference type="InterPro" id="IPR007319">
    <property type="entry name" value="WDR36/Utp21_C"/>
</dbReference>
<keyword evidence="2" id="KW-0677">Repeat</keyword>
<dbReference type="PANTHER" id="PTHR22840">
    <property type="entry name" value="WD REPEAT-CONTAINING PROTEIN 36"/>
    <property type="match status" value="1"/>
</dbReference>
<dbReference type="GO" id="GO:0034388">
    <property type="term" value="C:Pwp2p-containing subcomplex of 90S preribosome"/>
    <property type="evidence" value="ECO:0007669"/>
    <property type="project" value="EnsemblFungi"/>
</dbReference>
<feature type="repeat" description="WD" evidence="3">
    <location>
        <begin position="679"/>
        <end position="720"/>
    </location>
</feature>
<dbReference type="InterPro" id="IPR059157">
    <property type="entry name" value="WDR36-Utp21_N"/>
</dbReference>
<feature type="compositionally biased region" description="Polar residues" evidence="4">
    <location>
        <begin position="473"/>
        <end position="495"/>
    </location>
</feature>
<keyword evidence="1 3" id="KW-0853">WD repeat</keyword>
<feature type="domain" description="WDR36/Utp21 C-terminal" evidence="5">
    <location>
        <begin position="809"/>
        <end position="1030"/>
    </location>
</feature>
<dbReference type="InterPro" id="IPR015943">
    <property type="entry name" value="WD40/YVTN_repeat-like_dom_sf"/>
</dbReference>
<dbReference type="PROSITE" id="PS50082">
    <property type="entry name" value="WD_REPEATS_2"/>
    <property type="match status" value="3"/>
</dbReference>
<dbReference type="Pfam" id="PF04192">
    <property type="entry name" value="Utp21"/>
    <property type="match status" value="1"/>
</dbReference>
<dbReference type="InterPro" id="IPR001680">
    <property type="entry name" value="WD40_rpt"/>
</dbReference>
<gene>
    <name evidence="7" type="ORF">PISL3812_05760</name>
</gene>
<evidence type="ECO:0000256" key="1">
    <source>
        <dbReference type="ARBA" id="ARBA00022574"/>
    </source>
</evidence>
<dbReference type="SUPFAM" id="SSF50978">
    <property type="entry name" value="WD40 repeat-like"/>
    <property type="match status" value="1"/>
</dbReference>
<evidence type="ECO:0000259" key="6">
    <source>
        <dbReference type="Pfam" id="PF25171"/>
    </source>
</evidence>
<dbReference type="SMART" id="SM00320">
    <property type="entry name" value="WD40"/>
    <property type="match status" value="10"/>
</dbReference>
<evidence type="ECO:0000256" key="2">
    <source>
        <dbReference type="ARBA" id="ARBA00022737"/>
    </source>
</evidence>
<protein>
    <submittedName>
        <fullName evidence="7">U3 small nucleolar RNA-associated protein 21</fullName>
    </submittedName>
</protein>
<evidence type="ECO:0000256" key="3">
    <source>
        <dbReference type="PROSITE-ProRule" id="PRU00221"/>
    </source>
</evidence>
<dbReference type="PROSITE" id="PS00678">
    <property type="entry name" value="WD_REPEATS_1"/>
    <property type="match status" value="2"/>
</dbReference>
<feature type="domain" description="WDR36/Utp21 N-terminal" evidence="6">
    <location>
        <begin position="63"/>
        <end position="366"/>
    </location>
</feature>
<feature type="repeat" description="WD" evidence="3">
    <location>
        <begin position="201"/>
        <end position="223"/>
    </location>
</feature>
<feature type="compositionally biased region" description="Polar residues" evidence="4">
    <location>
        <begin position="428"/>
        <end position="437"/>
    </location>
</feature>
<evidence type="ECO:0000313" key="8">
    <source>
        <dbReference type="Proteomes" id="UP000054383"/>
    </source>
</evidence>
<dbReference type="PROSITE" id="PS50294">
    <property type="entry name" value="WD_REPEATS_REGION"/>
    <property type="match status" value="2"/>
</dbReference>
<evidence type="ECO:0000259" key="5">
    <source>
        <dbReference type="Pfam" id="PF04192"/>
    </source>
</evidence>
<dbReference type="InterPro" id="IPR019775">
    <property type="entry name" value="WD40_repeat_CS"/>
</dbReference>
<dbReference type="GO" id="GO:0006364">
    <property type="term" value="P:rRNA processing"/>
    <property type="evidence" value="ECO:0007669"/>
    <property type="project" value="EnsemblFungi"/>
</dbReference>
<evidence type="ECO:0000256" key="4">
    <source>
        <dbReference type="SAM" id="MobiDB-lite"/>
    </source>
</evidence>
<feature type="region of interest" description="Disordered" evidence="4">
    <location>
        <begin position="472"/>
        <end position="498"/>
    </location>
</feature>
<dbReference type="InterPro" id="IPR036322">
    <property type="entry name" value="WD40_repeat_dom_sf"/>
</dbReference>
<feature type="region of interest" description="Disordered" evidence="4">
    <location>
        <begin position="1"/>
        <end position="31"/>
    </location>
</feature>
<name>A0A0U1M0T3_TALIS</name>
<dbReference type="Pfam" id="PF25168">
    <property type="entry name" value="Beta-prop_WDR36-Utp21_2nd"/>
    <property type="match status" value="1"/>
</dbReference>
<dbReference type="EMBL" id="CVMT01000005">
    <property type="protein sequence ID" value="CRG88726.1"/>
    <property type="molecule type" value="Genomic_DNA"/>
</dbReference>
<dbReference type="PANTHER" id="PTHR22840:SF12">
    <property type="entry name" value="WD REPEAT-CONTAINING PROTEIN 36"/>
    <property type="match status" value="1"/>
</dbReference>
<dbReference type="GO" id="GO:0032040">
    <property type="term" value="C:small-subunit processome"/>
    <property type="evidence" value="ECO:0007669"/>
    <property type="project" value="EnsemblFungi"/>
</dbReference>
<dbReference type="OrthoDB" id="10250769at2759"/>
<proteinExistence type="predicted"/>
<sequence length="1033" mass="113179">MPSVSAGDVDAPLAKRQRTLQPRPAKKDEPNSRIFSHFRTLGLVSPTSVPFTSVRLGKSTYQITTSIGNVLHTYDFKRGLSLVFASQPRTPKPITATSAWKNVVFAAWGGQQAGDECGVWVFRRGKKIASLEATPSFAGPVTRLLVFGSWIVGCCESCIQVWNSTSYAHYTTLIAKPSRSTPDLPIFTGNICTMPTYLNKIFAGRYDGTVEIWNISSGKLLHTILPLTAQDGAVTAIEPTPALSHIAIAYKSGTVVVRNVDTEQAILSLNSNSPHPVTSISFRTDGIGAGDDGRLPGVMATATSYSGDITLWDLNNGGRRTGSLREAHELHQKDSDSGVNKIEFLDGQPFLISSGRDNALRSWIFDESPFSPIPRMLHSRGGHAAAVNALSFLPAPSDGSDSAGKWLLSGSKDRSLWGFSLRKDSQNSELSQGNIKSKSQKKGILKSGPTSEDLKAPEITSIACSLNRDAGMGTSSQQVWTNSRDAKKSSQNANGWESVVTGHKGDKFARTWYWGKKKAGRWAFETSDGTEVKSVAISTCGTFAVIGSAGGSIDMFNLQSGVHRQQFPPRPSTQKSRLALPSTAVRLQRAGESDKKHTKAVTGIAVDSLNRYVVSCGLDGKVKFWDFSTGHLLTELNWSPMTAITGLRASNINELVALSCDDLSIRVVDLETKRVVRELWGCRGQINDFTFSNDGRWVVASSMDSAIRVWDLPTGHLIDRIQVPTTCTALAFSGTGEFLATAHADELGIHIWNNKSLFSTLQPKHIDELDAEQNWDSSAITETNSGMIDAAYAVETEGGNQEPSIISTEQLGDDLMTLSIVPRSSWQTLINLETIKERNKPKEPTKAPERAPFFLQTMDEKQQTGIDAQLTQKPATTELSRPSVIQSHQILSSQKDHVSKLLKTGASRQNFAPFVDYFKTLSPGKIDLEIRSLDVQFSSQGHSELVDFINALTERLRQKKDFELVNAWMAVLLKVHGELIRNTWEAQDTEARSAHALQAALMAWKREQQNETKRLSELMGYCRGVVGFLRSTR</sequence>
<organism evidence="7 8">
    <name type="scientific">Talaromyces islandicus</name>
    <name type="common">Penicillium islandicum</name>
    <dbReference type="NCBI Taxonomy" id="28573"/>
    <lineage>
        <taxon>Eukaryota</taxon>
        <taxon>Fungi</taxon>
        <taxon>Dikarya</taxon>
        <taxon>Ascomycota</taxon>
        <taxon>Pezizomycotina</taxon>
        <taxon>Eurotiomycetes</taxon>
        <taxon>Eurotiomycetidae</taxon>
        <taxon>Eurotiales</taxon>
        <taxon>Trichocomaceae</taxon>
        <taxon>Talaromyces</taxon>
        <taxon>Talaromyces sect. Islandici</taxon>
    </lineage>
</organism>